<dbReference type="GO" id="GO:0004089">
    <property type="term" value="F:carbonate dehydratase activity"/>
    <property type="evidence" value="ECO:0007669"/>
    <property type="project" value="UniProtKB-UniRule"/>
</dbReference>
<feature type="binding site" evidence="4">
    <location>
        <position position="88"/>
    </location>
    <ligand>
        <name>Zn(2+)</name>
        <dbReference type="ChEBI" id="CHEBI:29105"/>
    </ligand>
</feature>
<keyword evidence="3 4" id="KW-0862">Zinc</keyword>
<dbReference type="PANTHER" id="PTHR43175">
    <property type="entry name" value="CARBONIC ANHYDRASE"/>
    <property type="match status" value="1"/>
</dbReference>
<dbReference type="InterPro" id="IPR001765">
    <property type="entry name" value="Carbonic_anhydrase"/>
</dbReference>
<comment type="cofactor">
    <cofactor evidence="4">
        <name>Zn(2+)</name>
        <dbReference type="ChEBI" id="CHEBI:29105"/>
    </cofactor>
    <text evidence="4">Binds 1 zinc ion per subunit.</text>
</comment>
<reference evidence="6" key="2">
    <citation type="journal article" date="2019" name="IMA Fungus">
        <title>Genome sequencing and comparison of five Tilletia species to identify candidate genes for the detection of regulated species infecting wheat.</title>
        <authorList>
            <person name="Nguyen H.D.T."/>
            <person name="Sultana T."/>
            <person name="Kesanakurti P."/>
            <person name="Hambleton S."/>
        </authorList>
    </citation>
    <scope>NUCLEOTIDE SEQUENCE</scope>
    <source>
        <strain evidence="6">DAOMC 236426</strain>
    </source>
</reference>
<dbReference type="Proteomes" id="UP000077684">
    <property type="component" value="Unassembled WGS sequence"/>
</dbReference>
<dbReference type="SUPFAM" id="SSF53056">
    <property type="entry name" value="beta-carbonic anhydrase, cab"/>
    <property type="match status" value="1"/>
</dbReference>
<name>A0A8X7T1E2_9BASI</name>
<evidence type="ECO:0000256" key="2">
    <source>
        <dbReference type="ARBA" id="ARBA00022723"/>
    </source>
</evidence>
<evidence type="ECO:0000313" key="6">
    <source>
        <dbReference type="EMBL" id="KAE8255895.1"/>
    </source>
</evidence>
<evidence type="ECO:0000256" key="1">
    <source>
        <dbReference type="ARBA" id="ARBA00006217"/>
    </source>
</evidence>
<evidence type="ECO:0000313" key="7">
    <source>
        <dbReference type="Proteomes" id="UP000077684"/>
    </source>
</evidence>
<dbReference type="EMBL" id="LWDE02000009">
    <property type="protein sequence ID" value="KAE8255895.1"/>
    <property type="molecule type" value="Genomic_DNA"/>
</dbReference>
<dbReference type="Pfam" id="PF00484">
    <property type="entry name" value="Pro_CA"/>
    <property type="match status" value="1"/>
</dbReference>
<proteinExistence type="inferred from homology"/>
<dbReference type="CDD" id="cd03379">
    <property type="entry name" value="beta_CA_cladeD"/>
    <property type="match status" value="1"/>
</dbReference>
<comment type="similarity">
    <text evidence="1 5">Belongs to the beta-class carbonic anhydrase family.</text>
</comment>
<sequence>MSYAADLKSHNDKYVPTKTNGQLPLPPARKVAVLLCMDARVIPEAALGIKEGEAHVIRNAGARATDAVRSLVISQQLLGTNEIVVIGHTDCGMETFTTEQARGIVTKSLSLDPSSEGGKYISNFEFQEFPKVHANVVSDVAFLKSHELIKKETKISGWVRKGRQHQPGGLKRPCLISHLKTISPGTVHSRR</sequence>
<dbReference type="PANTHER" id="PTHR43175:SF3">
    <property type="entry name" value="CARBON DISULFIDE HYDROLASE"/>
    <property type="match status" value="1"/>
</dbReference>
<comment type="function">
    <text evidence="5">Reversible hydration of carbon dioxide.</text>
</comment>
<comment type="catalytic activity">
    <reaction evidence="5">
        <text>hydrogencarbonate + H(+) = CO2 + H2O</text>
        <dbReference type="Rhea" id="RHEA:10748"/>
        <dbReference type="ChEBI" id="CHEBI:15377"/>
        <dbReference type="ChEBI" id="CHEBI:15378"/>
        <dbReference type="ChEBI" id="CHEBI:16526"/>
        <dbReference type="ChEBI" id="CHEBI:17544"/>
        <dbReference type="EC" id="4.2.1.1"/>
    </reaction>
</comment>
<dbReference type="SMART" id="SM00947">
    <property type="entry name" value="Pro_CA"/>
    <property type="match status" value="1"/>
</dbReference>
<feature type="binding site" evidence="4">
    <location>
        <position position="91"/>
    </location>
    <ligand>
        <name>Zn(2+)</name>
        <dbReference type="ChEBI" id="CHEBI:29105"/>
    </ligand>
</feature>
<dbReference type="AlphaFoldDB" id="A0A8X7T1E2"/>
<evidence type="ECO:0000256" key="4">
    <source>
        <dbReference type="PIRSR" id="PIRSR601765-1"/>
    </source>
</evidence>
<comment type="caution">
    <text evidence="6">The sequence shown here is derived from an EMBL/GenBank/DDBJ whole genome shotgun (WGS) entry which is preliminary data.</text>
</comment>
<keyword evidence="5" id="KW-0456">Lyase</keyword>
<keyword evidence="7" id="KW-1185">Reference proteome</keyword>
<dbReference type="GO" id="GO:0008270">
    <property type="term" value="F:zinc ion binding"/>
    <property type="evidence" value="ECO:0007669"/>
    <property type="project" value="UniProtKB-UniRule"/>
</dbReference>
<keyword evidence="2 4" id="KW-0479">Metal-binding</keyword>
<gene>
    <name evidence="6" type="ORF">A4X06_0g186</name>
</gene>
<dbReference type="InterPro" id="IPR036874">
    <property type="entry name" value="Carbonic_anhydrase_sf"/>
</dbReference>
<protein>
    <recommendedName>
        <fullName evidence="5">Carbonic anhydrase</fullName>
        <ecNumber evidence="5">4.2.1.1</ecNumber>
    </recommendedName>
    <alternativeName>
        <fullName evidence="5">Carbonate dehydratase</fullName>
    </alternativeName>
</protein>
<dbReference type="Gene3D" id="3.40.1050.10">
    <property type="entry name" value="Carbonic anhydrase"/>
    <property type="match status" value="1"/>
</dbReference>
<feature type="binding site" evidence="4">
    <location>
        <position position="38"/>
    </location>
    <ligand>
        <name>Zn(2+)</name>
        <dbReference type="ChEBI" id="CHEBI:29105"/>
    </ligand>
</feature>
<accession>A0A8X7T1E2</accession>
<reference evidence="6" key="1">
    <citation type="submission" date="2016-04" db="EMBL/GenBank/DDBJ databases">
        <authorList>
            <person name="Nguyen H.D."/>
            <person name="Samba Siva P."/>
            <person name="Cullis J."/>
            <person name="Levesque C.A."/>
            <person name="Hambleton S."/>
        </authorList>
    </citation>
    <scope>NUCLEOTIDE SEQUENCE</scope>
    <source>
        <strain evidence="6">DAOMC 236426</strain>
    </source>
</reference>
<feature type="binding site" evidence="4">
    <location>
        <position position="36"/>
    </location>
    <ligand>
        <name>Zn(2+)</name>
        <dbReference type="ChEBI" id="CHEBI:29105"/>
    </ligand>
</feature>
<evidence type="ECO:0000256" key="3">
    <source>
        <dbReference type="ARBA" id="ARBA00022833"/>
    </source>
</evidence>
<evidence type="ECO:0000256" key="5">
    <source>
        <dbReference type="RuleBase" id="RU003956"/>
    </source>
</evidence>
<organism evidence="6 7">
    <name type="scientific">Tilletia controversa</name>
    <name type="common">dwarf bunt fungus</name>
    <dbReference type="NCBI Taxonomy" id="13291"/>
    <lineage>
        <taxon>Eukaryota</taxon>
        <taxon>Fungi</taxon>
        <taxon>Dikarya</taxon>
        <taxon>Basidiomycota</taxon>
        <taxon>Ustilaginomycotina</taxon>
        <taxon>Exobasidiomycetes</taxon>
        <taxon>Tilletiales</taxon>
        <taxon>Tilletiaceae</taxon>
        <taxon>Tilletia</taxon>
    </lineage>
</organism>
<dbReference type="EC" id="4.2.1.1" evidence="5"/>